<dbReference type="Proteomes" id="UP000505020">
    <property type="component" value="Chromosome"/>
</dbReference>
<dbReference type="AlphaFoldDB" id="A0A7D3YA24"/>
<dbReference type="KEGG" id="hsai:HPS36_05815"/>
<organism evidence="1 2">
    <name type="scientific">Halorubrum salinarum</name>
    <dbReference type="NCBI Taxonomy" id="2739057"/>
    <lineage>
        <taxon>Archaea</taxon>
        <taxon>Methanobacteriati</taxon>
        <taxon>Methanobacteriota</taxon>
        <taxon>Stenosarchaea group</taxon>
        <taxon>Halobacteria</taxon>
        <taxon>Halobacteriales</taxon>
        <taxon>Haloferacaceae</taxon>
        <taxon>Halorubrum</taxon>
    </lineage>
</organism>
<dbReference type="GeneID" id="55594499"/>
<accession>A0A7D3YA24</accession>
<name>A0A7D3YA24_9EURY</name>
<gene>
    <name evidence="1" type="ORF">HPS36_05815</name>
</gene>
<sequence>MASDRSRSPFERLKEHYDHEELVCPACGFEDEDGAWDAEADGADIVYTHACPRCGAEREHTLELPDRETVLEHVEKRQ</sequence>
<evidence type="ECO:0000313" key="1">
    <source>
        <dbReference type="EMBL" id="QKG92385.1"/>
    </source>
</evidence>
<reference evidence="1 2" key="1">
    <citation type="submission" date="2020-05" db="EMBL/GenBank/DDBJ databases">
        <title>Halorubrum RHB-C sp.nov., an extremely halophilic archaeon isolated from solar salt farm.</title>
        <authorList>
            <person name="Ho H."/>
            <person name="Danganan R.E."/>
            <person name="Dedeles G.R."/>
            <person name="Kim S.-G."/>
        </authorList>
    </citation>
    <scope>NUCLEOTIDE SEQUENCE [LARGE SCALE GENOMIC DNA]</scope>
    <source>
        <strain evidence="1 2">RHB-C</strain>
    </source>
</reference>
<dbReference type="InterPro" id="IPR049696">
    <property type="entry name" value="HVO_0649-like"/>
</dbReference>
<dbReference type="NCBIfam" id="NF041911">
    <property type="entry name" value="HVO_0649"/>
    <property type="match status" value="1"/>
</dbReference>
<evidence type="ECO:0000313" key="2">
    <source>
        <dbReference type="Proteomes" id="UP000505020"/>
    </source>
</evidence>
<dbReference type="RefSeq" id="WP_173229071.1">
    <property type="nucleotide sequence ID" value="NZ_CP053941.1"/>
</dbReference>
<protein>
    <recommendedName>
        <fullName evidence="3">Small CPxCG-related zinc finger protein</fullName>
    </recommendedName>
</protein>
<evidence type="ECO:0008006" key="3">
    <source>
        <dbReference type="Google" id="ProtNLM"/>
    </source>
</evidence>
<keyword evidence="2" id="KW-1185">Reference proteome</keyword>
<dbReference type="EMBL" id="CP053941">
    <property type="protein sequence ID" value="QKG92385.1"/>
    <property type="molecule type" value="Genomic_DNA"/>
</dbReference>
<proteinExistence type="predicted"/>